<proteinExistence type="predicted"/>
<dbReference type="AlphaFoldDB" id="A0A369AK88"/>
<protein>
    <submittedName>
        <fullName evidence="2">N-acyl-D-amino-acid deacylase</fullName>
    </submittedName>
</protein>
<dbReference type="Gene3D" id="3.30.1490.130">
    <property type="entry name" value="D-aminoacylase. Domain 3"/>
    <property type="match status" value="1"/>
</dbReference>
<sequence length="535" mass="59062">MKTLIKNGLIIDGSGKKGFYGHISFSEGRITGVGEPVGRDFDHVIDAEGLVVCPGFIDTHSHSDLKVLLEPHMEAKVRQGITTEVLGQDGISMAPLPLEYLKDWRRNLAGLDGDSDEIDWSYRTTEGYLKLLGKSGVGLNQCYLVPHGNVRMEAMGLDNRQPSRYELEQMKDIVRREMDAGAFGLSTGLIYIPCAYSKTNELIEICKAVREYDGVFVVHQRSEADSIMDSMKEILEVARRSGVRVHFSHFKVCGRKNWPKIDSVMELLDEANREGISVSFDQYPYAAGSTMLGVILPPWAHSGGTGRLLERLKDQSQRKRMKDDIVNGIEGWDNFIDFAGVDGIYITSVKTGKNNGLIGKSLKEIGEIRGIEPLDAALDLILEEENAVGMVDFYGTEEHITRFMKRPEQNVCTDGLLGGRPHPRVYGSFPRVLGRYVREQGVMELSEAVAKMTGKAADVLGLTDRGILRTGAAADIVIFDARTVRDRGSYTDPAQYPEGIITVIINGKTVLRDGVLNSGLAGSVLRRSPHCLGKK</sequence>
<feature type="domain" description="Amidohydrolase 3" evidence="1">
    <location>
        <begin position="44"/>
        <end position="248"/>
    </location>
</feature>
<feature type="domain" description="Amidohydrolase 3" evidence="1">
    <location>
        <begin position="421"/>
        <end position="510"/>
    </location>
</feature>
<evidence type="ECO:0000313" key="2">
    <source>
        <dbReference type="EMBL" id="RCX09581.1"/>
    </source>
</evidence>
<dbReference type="InterPro" id="IPR032466">
    <property type="entry name" value="Metal_Hydrolase"/>
</dbReference>
<dbReference type="Proteomes" id="UP000253034">
    <property type="component" value="Unassembled WGS sequence"/>
</dbReference>
<dbReference type="GO" id="GO:0005829">
    <property type="term" value="C:cytosol"/>
    <property type="evidence" value="ECO:0007669"/>
    <property type="project" value="TreeGrafter"/>
</dbReference>
<dbReference type="InterPro" id="IPR013108">
    <property type="entry name" value="Amidohydro_3"/>
</dbReference>
<dbReference type="GO" id="GO:0016811">
    <property type="term" value="F:hydrolase activity, acting on carbon-nitrogen (but not peptide) bonds, in linear amides"/>
    <property type="evidence" value="ECO:0007669"/>
    <property type="project" value="InterPro"/>
</dbReference>
<comment type="caution">
    <text evidence="2">The sequence shown here is derived from an EMBL/GenBank/DDBJ whole genome shotgun (WGS) entry which is preliminary data.</text>
</comment>
<organism evidence="2 3">
    <name type="scientific">Anaerobacterium chartisolvens</name>
    <dbReference type="NCBI Taxonomy" id="1297424"/>
    <lineage>
        <taxon>Bacteria</taxon>
        <taxon>Bacillati</taxon>
        <taxon>Bacillota</taxon>
        <taxon>Clostridia</taxon>
        <taxon>Eubacteriales</taxon>
        <taxon>Oscillospiraceae</taxon>
        <taxon>Anaerobacterium</taxon>
    </lineage>
</organism>
<accession>A0A369AK88</accession>
<evidence type="ECO:0000313" key="3">
    <source>
        <dbReference type="Proteomes" id="UP000253034"/>
    </source>
</evidence>
<evidence type="ECO:0000259" key="1">
    <source>
        <dbReference type="Pfam" id="PF07969"/>
    </source>
</evidence>
<dbReference type="Gene3D" id="2.30.40.10">
    <property type="entry name" value="Urease, subunit C, domain 1"/>
    <property type="match status" value="1"/>
</dbReference>
<dbReference type="InterPro" id="IPR011059">
    <property type="entry name" value="Metal-dep_hydrolase_composite"/>
</dbReference>
<dbReference type="GO" id="GO:0016812">
    <property type="term" value="F:hydrolase activity, acting on carbon-nitrogen (but not peptide) bonds, in cyclic amides"/>
    <property type="evidence" value="ECO:0007669"/>
    <property type="project" value="TreeGrafter"/>
</dbReference>
<dbReference type="Pfam" id="PF07969">
    <property type="entry name" value="Amidohydro_3"/>
    <property type="match status" value="2"/>
</dbReference>
<dbReference type="InterPro" id="IPR050378">
    <property type="entry name" value="Metallo-dep_Hydrolases_sf"/>
</dbReference>
<dbReference type="OrthoDB" id="9775607at2"/>
<dbReference type="Gene3D" id="3.20.20.140">
    <property type="entry name" value="Metal-dependent hydrolases"/>
    <property type="match status" value="1"/>
</dbReference>
<dbReference type="InterPro" id="IPR023100">
    <property type="entry name" value="D-aminoacylase_insert_dom_sf"/>
</dbReference>
<dbReference type="RefSeq" id="WP_114299828.1">
    <property type="nucleotide sequence ID" value="NZ_QPJT01000035.1"/>
</dbReference>
<keyword evidence="3" id="KW-1185">Reference proteome</keyword>
<gene>
    <name evidence="2" type="ORF">DFR58_13512</name>
</gene>
<dbReference type="SUPFAM" id="SSF51556">
    <property type="entry name" value="Metallo-dependent hydrolases"/>
    <property type="match status" value="1"/>
</dbReference>
<dbReference type="EMBL" id="QPJT01000035">
    <property type="protein sequence ID" value="RCX09581.1"/>
    <property type="molecule type" value="Genomic_DNA"/>
</dbReference>
<dbReference type="CDD" id="cd01297">
    <property type="entry name" value="D-aminoacylase"/>
    <property type="match status" value="1"/>
</dbReference>
<reference evidence="2 3" key="1">
    <citation type="submission" date="2018-07" db="EMBL/GenBank/DDBJ databases">
        <title>Genomic Encyclopedia of Type Strains, Phase IV (KMG-IV): sequencing the most valuable type-strain genomes for metagenomic binning, comparative biology and taxonomic classification.</title>
        <authorList>
            <person name="Goeker M."/>
        </authorList>
    </citation>
    <scope>NUCLEOTIDE SEQUENCE [LARGE SCALE GENOMIC DNA]</scope>
    <source>
        <strain evidence="2 3">DSM 27016</strain>
    </source>
</reference>
<dbReference type="PANTHER" id="PTHR11647:SF1">
    <property type="entry name" value="COLLAPSIN RESPONSE MEDIATOR PROTEIN"/>
    <property type="match status" value="1"/>
</dbReference>
<dbReference type="PANTHER" id="PTHR11647">
    <property type="entry name" value="HYDRANTOINASE/DIHYDROPYRIMIDINASE FAMILY MEMBER"/>
    <property type="match status" value="1"/>
</dbReference>
<name>A0A369AK88_9FIRM</name>
<dbReference type="SUPFAM" id="SSF51338">
    <property type="entry name" value="Composite domain of metallo-dependent hydrolases"/>
    <property type="match status" value="1"/>
</dbReference>